<sequence>MHIEHQPEDQTFYATSHGYEGELSYSRPEAGVVDFAHTYVDEELRGKGVAERLAEQALDWAASEKLRVRTSCPYMAKFVQKNHDKYQQLLA</sequence>
<feature type="domain" description="N-acetyltransferase" evidence="1">
    <location>
        <begin position="4"/>
        <end position="91"/>
    </location>
</feature>
<dbReference type="PANTHER" id="PTHR31435">
    <property type="entry name" value="PROTEIN NATD1"/>
    <property type="match status" value="1"/>
</dbReference>
<evidence type="ECO:0000313" key="2">
    <source>
        <dbReference type="EMBL" id="AYA36914.1"/>
    </source>
</evidence>
<dbReference type="InterPro" id="IPR031165">
    <property type="entry name" value="GNAT_YJDJ"/>
</dbReference>
<dbReference type="GO" id="GO:0016740">
    <property type="term" value="F:transferase activity"/>
    <property type="evidence" value="ECO:0007669"/>
    <property type="project" value="UniProtKB-KW"/>
</dbReference>
<organism evidence="2 3">
    <name type="scientific">Hymenobacter oligotrophus</name>
    <dbReference type="NCBI Taxonomy" id="2319843"/>
    <lineage>
        <taxon>Bacteria</taxon>
        <taxon>Pseudomonadati</taxon>
        <taxon>Bacteroidota</taxon>
        <taxon>Cytophagia</taxon>
        <taxon>Cytophagales</taxon>
        <taxon>Hymenobacteraceae</taxon>
        <taxon>Hymenobacter</taxon>
    </lineage>
</organism>
<dbReference type="PANTHER" id="PTHR31435:SF9">
    <property type="entry name" value="PROTEIN NATD1"/>
    <property type="match status" value="1"/>
</dbReference>
<accession>A0A3B7QYJ6</accession>
<dbReference type="Gene3D" id="3.40.630.30">
    <property type="match status" value="1"/>
</dbReference>
<dbReference type="InterPro" id="IPR045057">
    <property type="entry name" value="Gcn5-rel_NAT"/>
</dbReference>
<dbReference type="SUPFAM" id="SSF55729">
    <property type="entry name" value="Acyl-CoA N-acyltransferases (Nat)"/>
    <property type="match status" value="1"/>
</dbReference>
<dbReference type="CDD" id="cd04301">
    <property type="entry name" value="NAT_SF"/>
    <property type="match status" value="1"/>
</dbReference>
<evidence type="ECO:0000313" key="3">
    <source>
        <dbReference type="Proteomes" id="UP000262802"/>
    </source>
</evidence>
<keyword evidence="3" id="KW-1185">Reference proteome</keyword>
<gene>
    <name evidence="2" type="ORF">D3Y59_07510</name>
</gene>
<name>A0A3B7QYJ6_9BACT</name>
<dbReference type="Proteomes" id="UP000262802">
    <property type="component" value="Chromosome"/>
</dbReference>
<dbReference type="AlphaFoldDB" id="A0A3B7QYJ6"/>
<dbReference type="PROSITE" id="PS51729">
    <property type="entry name" value="GNAT_YJDJ"/>
    <property type="match status" value="1"/>
</dbReference>
<keyword evidence="2" id="KW-0808">Transferase</keyword>
<proteinExistence type="predicted"/>
<protein>
    <submittedName>
        <fullName evidence="2">N-acetyltransferase</fullName>
    </submittedName>
</protein>
<evidence type="ECO:0000259" key="1">
    <source>
        <dbReference type="PROSITE" id="PS51729"/>
    </source>
</evidence>
<dbReference type="InterPro" id="IPR016181">
    <property type="entry name" value="Acyl_CoA_acyltransferase"/>
</dbReference>
<dbReference type="OrthoDB" id="9793389at2"/>
<dbReference type="Pfam" id="PF14542">
    <property type="entry name" value="Acetyltransf_CG"/>
    <property type="match status" value="1"/>
</dbReference>
<dbReference type="KEGG" id="hyh:D3Y59_07510"/>
<reference evidence="2 3" key="1">
    <citation type="submission" date="2018-09" db="EMBL/GenBank/DDBJ databases">
        <title>Hymenobacter medium sp. nov., isolated from R2A medium.</title>
        <authorList>
            <person name="Yingchao G."/>
        </authorList>
    </citation>
    <scope>NUCLEOTIDE SEQUENCE [LARGE SCALE GENOMIC DNA]</scope>
    <source>
        <strain evidence="3">sh-6</strain>
    </source>
</reference>
<dbReference type="EMBL" id="CP032317">
    <property type="protein sequence ID" value="AYA36914.1"/>
    <property type="molecule type" value="Genomic_DNA"/>
</dbReference>
<dbReference type="RefSeq" id="WP_119444492.1">
    <property type="nucleotide sequence ID" value="NZ_CP032317.1"/>
</dbReference>